<proteinExistence type="predicted"/>
<accession>A0A0H3M5E7</accession>
<organism evidence="2 3">
    <name type="scientific">Mycobacterium bovis (strain BCG / Pasteur 1173P2)</name>
    <dbReference type="NCBI Taxonomy" id="410289"/>
    <lineage>
        <taxon>Bacteria</taxon>
        <taxon>Bacillati</taxon>
        <taxon>Actinomycetota</taxon>
        <taxon>Actinomycetes</taxon>
        <taxon>Mycobacteriales</taxon>
        <taxon>Mycobacteriaceae</taxon>
        <taxon>Mycobacterium</taxon>
        <taxon>Mycobacterium tuberculosis complex</taxon>
    </lineage>
</organism>
<dbReference type="HOGENOM" id="CLU_094553_0_0_11"/>
<evidence type="ECO:0000313" key="3">
    <source>
        <dbReference type="Proteomes" id="UP000001472"/>
    </source>
</evidence>
<dbReference type="AlphaFoldDB" id="A0A0H3M5E7"/>
<dbReference type="Proteomes" id="UP000001472">
    <property type="component" value="Chromosome"/>
</dbReference>
<dbReference type="KEGG" id="mbb:BCG_1720"/>
<dbReference type="SMR" id="A0A0H3M5E7"/>
<reference evidence="2 3" key="1">
    <citation type="journal article" date="2007" name="Proc. Natl. Acad. Sci. U.S.A.">
        <title>Genome plasticity of BCG and impact on vaccine efficacy.</title>
        <authorList>
            <person name="Brosch R."/>
            <person name="Gordon S.V."/>
            <person name="Garnier T."/>
            <person name="Eiglmeier K."/>
            <person name="Frigui W."/>
            <person name="Valenti P."/>
            <person name="Dos Santos S."/>
            <person name="Duthoy S."/>
            <person name="Lacroix C."/>
            <person name="Garcia-Pelayo C."/>
            <person name="Inwald J.K."/>
            <person name="Golby P."/>
            <person name="Garcia J.N."/>
            <person name="Hewinson R.G."/>
            <person name="Behr M.A."/>
            <person name="Quail M.A."/>
            <person name="Churcher C."/>
            <person name="Barrell B.G."/>
            <person name="Parkhill J."/>
            <person name="Cole S.T."/>
        </authorList>
    </citation>
    <scope>NUCLEOTIDE SEQUENCE [LARGE SCALE GENOMIC DNA]</scope>
    <source>
        <strain evidence="3">BCG / Pasteur 1173P2</strain>
    </source>
</reference>
<evidence type="ECO:0000256" key="1">
    <source>
        <dbReference type="SAM" id="Coils"/>
    </source>
</evidence>
<evidence type="ECO:0000313" key="2">
    <source>
        <dbReference type="EMBL" id="CAL71707.1"/>
    </source>
</evidence>
<feature type="coiled-coil region" evidence="1">
    <location>
        <begin position="140"/>
        <end position="182"/>
    </location>
</feature>
<feature type="coiled-coil region" evidence="1">
    <location>
        <begin position="58"/>
        <end position="85"/>
    </location>
</feature>
<sequence length="305" mass="34666">MLPQRPNCTKLFRPRRGVSERYRVTTAHNGSAPRFQRTRSGYDPVAVNHYIAELVLRQQAQHCEIETLKAEIASLKDENAALKDTSPSAQAVTDRMAKMLRLAVDEVFQMQSEARAEAATLVSAARDEAEAVRTQKREMLADMNARQRALESEHADVMRRAREEAEQLVAQATAEVERMRVIDARRREKAEQELDAEIIRLRTDAQFQIDDQLQATQQECEKRLGEAKIEADRRLHVADEQIEHGLSEARRTLEEISQRRVGILEQLARIHAQLENIPALLESARHSETEPLQSINGAVAELRAI</sequence>
<protein>
    <submittedName>
        <fullName evidence="2">Probable coiled-coil structural protein</fullName>
    </submittedName>
</protein>
<gene>
    <name evidence="2" type="ordered locus">BCG_1720</name>
</gene>
<name>A0A0H3M5E7_MYCBP</name>
<keyword evidence="1" id="KW-0175">Coiled coil</keyword>
<dbReference type="EMBL" id="AM408590">
    <property type="protein sequence ID" value="CAL71707.1"/>
    <property type="molecule type" value="Genomic_DNA"/>
</dbReference>